<keyword evidence="1 5" id="KW-0732">Signal</keyword>
<evidence type="ECO:0000256" key="2">
    <source>
        <dbReference type="ARBA" id="ARBA00023157"/>
    </source>
</evidence>
<evidence type="ECO:0000256" key="1">
    <source>
        <dbReference type="ARBA" id="ARBA00022729"/>
    </source>
</evidence>
<dbReference type="PROSITE" id="PS50026">
    <property type="entry name" value="EGF_3"/>
    <property type="match status" value="1"/>
</dbReference>
<keyword evidence="4" id="KW-0245">EGF-like domain</keyword>
<evidence type="ECO:0000256" key="4">
    <source>
        <dbReference type="PROSITE-ProRule" id="PRU00076"/>
    </source>
</evidence>
<dbReference type="Gene3D" id="3.30.200.20">
    <property type="entry name" value="Phosphorylase Kinase, domain 1"/>
    <property type="match status" value="1"/>
</dbReference>
<dbReference type="Gene3D" id="2.90.10.30">
    <property type="match status" value="1"/>
</dbReference>
<keyword evidence="9" id="KW-1185">Reference proteome</keyword>
<dbReference type="Proteomes" id="UP001151529">
    <property type="component" value="Chromosome 13"/>
</dbReference>
<evidence type="ECO:0008006" key="10">
    <source>
        <dbReference type="Google" id="ProtNLM"/>
    </source>
</evidence>
<dbReference type="Pfam" id="PF00954">
    <property type="entry name" value="S_locus_glycop"/>
    <property type="match status" value="1"/>
</dbReference>
<feature type="signal peptide" evidence="5">
    <location>
        <begin position="1"/>
        <end position="22"/>
    </location>
</feature>
<reference evidence="8" key="2">
    <citation type="journal article" date="2023" name="Int. J. Mol. Sci.">
        <title>De Novo Assembly and Annotation of 11 Diverse Shrub Willow (Salix) Genomes Reveals Novel Gene Organization in Sex-Linked Regions.</title>
        <authorList>
            <person name="Hyden B."/>
            <person name="Feng K."/>
            <person name="Yates T.B."/>
            <person name="Jawdy S."/>
            <person name="Cereghino C."/>
            <person name="Smart L.B."/>
            <person name="Muchero W."/>
        </authorList>
    </citation>
    <scope>NUCLEOTIDE SEQUENCE [LARGE SCALE GENOMIC DNA]</scope>
    <source>
        <tissue evidence="8">Shoot tip</tissue>
    </source>
</reference>
<keyword evidence="2" id="KW-1015">Disulfide bond</keyword>
<dbReference type="GO" id="GO:0048544">
    <property type="term" value="P:recognition of pollen"/>
    <property type="evidence" value="ECO:0007669"/>
    <property type="project" value="InterPro"/>
</dbReference>
<dbReference type="SMART" id="SM00108">
    <property type="entry name" value="B_lectin"/>
    <property type="match status" value="1"/>
</dbReference>
<dbReference type="PROSITE" id="PS50927">
    <property type="entry name" value="BULB_LECTIN"/>
    <property type="match status" value="1"/>
</dbReference>
<organism evidence="8 9">
    <name type="scientific">Salix viminalis</name>
    <name type="common">Common osier</name>
    <name type="synonym">Basket willow</name>
    <dbReference type="NCBI Taxonomy" id="40686"/>
    <lineage>
        <taxon>Eukaryota</taxon>
        <taxon>Viridiplantae</taxon>
        <taxon>Streptophyta</taxon>
        <taxon>Embryophyta</taxon>
        <taxon>Tracheophyta</taxon>
        <taxon>Spermatophyta</taxon>
        <taxon>Magnoliopsida</taxon>
        <taxon>eudicotyledons</taxon>
        <taxon>Gunneridae</taxon>
        <taxon>Pentapetalae</taxon>
        <taxon>rosids</taxon>
        <taxon>fabids</taxon>
        <taxon>Malpighiales</taxon>
        <taxon>Salicaceae</taxon>
        <taxon>Saliceae</taxon>
        <taxon>Salix</taxon>
    </lineage>
</organism>
<keyword evidence="3" id="KW-0325">Glycoprotein</keyword>
<dbReference type="InterPro" id="IPR051343">
    <property type="entry name" value="G-type_lectin_kinases/EP1-like"/>
</dbReference>
<dbReference type="PANTHER" id="PTHR47976">
    <property type="entry name" value="G-TYPE LECTIN S-RECEPTOR-LIKE SERINE/THREONINE-PROTEIN KINASE SD2-5"/>
    <property type="match status" value="1"/>
</dbReference>
<gene>
    <name evidence="8" type="ORF">OIU85_004724</name>
</gene>
<dbReference type="InterPro" id="IPR036426">
    <property type="entry name" value="Bulb-type_lectin_dom_sf"/>
</dbReference>
<dbReference type="SUPFAM" id="SSF57196">
    <property type="entry name" value="EGF/Laminin"/>
    <property type="match status" value="1"/>
</dbReference>
<evidence type="ECO:0000313" key="9">
    <source>
        <dbReference type="Proteomes" id="UP001151529"/>
    </source>
</evidence>
<comment type="caution">
    <text evidence="4">Lacks conserved residue(s) required for the propagation of feature annotation.</text>
</comment>
<dbReference type="SUPFAM" id="SSF51110">
    <property type="entry name" value="alpha-D-mannose-specific plant lectins"/>
    <property type="match status" value="1"/>
</dbReference>
<dbReference type="EMBL" id="JAPFFL010000011">
    <property type="protein sequence ID" value="KAJ6693960.1"/>
    <property type="molecule type" value="Genomic_DNA"/>
</dbReference>
<dbReference type="InterPro" id="IPR000742">
    <property type="entry name" value="EGF"/>
</dbReference>
<evidence type="ECO:0000256" key="3">
    <source>
        <dbReference type="ARBA" id="ARBA00023180"/>
    </source>
</evidence>
<feature type="domain" description="EGF-like" evidence="6">
    <location>
        <begin position="247"/>
        <end position="284"/>
    </location>
</feature>
<feature type="domain" description="Bulb-type lectin" evidence="7">
    <location>
        <begin position="27"/>
        <end position="173"/>
    </location>
</feature>
<reference evidence="8" key="1">
    <citation type="submission" date="2022-11" db="EMBL/GenBank/DDBJ databases">
        <authorList>
            <person name="Hyden B.L."/>
            <person name="Feng K."/>
            <person name="Yates T."/>
            <person name="Jawdy S."/>
            <person name="Smart L.B."/>
            <person name="Muchero W."/>
        </authorList>
    </citation>
    <scope>NUCLEOTIDE SEQUENCE</scope>
    <source>
        <tissue evidence="8">Shoot tip</tissue>
    </source>
</reference>
<accession>A0A9Q0SYG4</accession>
<dbReference type="InterPro" id="IPR000858">
    <property type="entry name" value="S_locus_glycoprot_dom"/>
</dbReference>
<proteinExistence type="predicted"/>
<sequence length="531" mass="58947">MAIQIILPFLLLQFLNFHELHAQIPPSISLGTSITAGSSDSWRSLSDDFAFGFYSLPNNLYLVGIWFNKIPERTLVWSANRDSPAAAGSTVRLTSDGQLTLTHLNVPVSYGQSFDSPTDTILPGQNLSGNQKLYSNANGTVDYSTGNFMLEMQYDGNLVLSAYHFSDPGYWNTGTLTTNVSLVFNNYTASMYLVNSTGHNIYTLKGNVSTPVGDYYYRATINDHGNFQQLAYNKSSSSGWTRSWRAINETCVNAICGVNGMCFSQNNETSTCRCIPGYTPVDPNHVSKGCRPETVVNYCADPSMKNFTIEVIDDADFPFESFADLARVKDVDLEGCKKALMDDCDSLAASLGGFEVHQEKDAFTKCEKEFSLLKDAKRWKRCSNANSIGINFQEFKYMELQKATNGFSKALGRGSSAKVYSGILSMKDMHIDIAIRARVEEESEEDDLVLSDWVISCMAAGKLETVVGHDPEVLSDFERFERMALVGLWCIHPDAMFRPSMKKVTQMLEGTLEIGIPPSLSDQMSVSNYNY</sequence>
<protein>
    <recommendedName>
        <fullName evidence="10">Bulb-type lectin domain-containing protein</fullName>
    </recommendedName>
</protein>
<dbReference type="AlphaFoldDB" id="A0A9Q0SYG4"/>
<evidence type="ECO:0000313" key="8">
    <source>
        <dbReference type="EMBL" id="KAJ6693960.1"/>
    </source>
</evidence>
<evidence type="ECO:0000259" key="6">
    <source>
        <dbReference type="PROSITE" id="PS50026"/>
    </source>
</evidence>
<feature type="chain" id="PRO_5040107607" description="Bulb-type lectin domain-containing protein" evidence="5">
    <location>
        <begin position="23"/>
        <end position="531"/>
    </location>
</feature>
<name>A0A9Q0SYG4_SALVM</name>
<comment type="caution">
    <text evidence="8">The sequence shown here is derived from an EMBL/GenBank/DDBJ whole genome shotgun (WGS) entry which is preliminary data.</text>
</comment>
<dbReference type="InterPro" id="IPR001480">
    <property type="entry name" value="Bulb-type_lectin_dom"/>
</dbReference>
<evidence type="ECO:0000259" key="7">
    <source>
        <dbReference type="PROSITE" id="PS50927"/>
    </source>
</evidence>
<dbReference type="OrthoDB" id="5857966at2759"/>
<evidence type="ECO:0000256" key="5">
    <source>
        <dbReference type="SAM" id="SignalP"/>
    </source>
</evidence>
<dbReference type="PANTHER" id="PTHR47976:SF64">
    <property type="entry name" value="RECEPTOR-LIKE SERINE_THREONINE-PROTEIN KINASE"/>
    <property type="match status" value="1"/>
</dbReference>